<dbReference type="HOGENOM" id="CLU_158569_0_0_5"/>
<dbReference type="SUPFAM" id="SSF141371">
    <property type="entry name" value="PilZ domain-like"/>
    <property type="match status" value="1"/>
</dbReference>
<dbReference type="InterPro" id="IPR009875">
    <property type="entry name" value="PilZ_domain"/>
</dbReference>
<dbReference type="Proteomes" id="UP000011841">
    <property type="component" value="Chromosome"/>
</dbReference>
<dbReference type="Pfam" id="PF07238">
    <property type="entry name" value="PilZ"/>
    <property type="match status" value="1"/>
</dbReference>
<evidence type="ECO:0000256" key="1">
    <source>
        <dbReference type="SAM" id="Phobius"/>
    </source>
</evidence>
<dbReference type="KEGG" id="aol:S58_06670"/>
<dbReference type="GeneID" id="301814667"/>
<name>M4Z210_9BRAD</name>
<dbReference type="PROSITE" id="PS51257">
    <property type="entry name" value="PROKAR_LIPOPROTEIN"/>
    <property type="match status" value="1"/>
</dbReference>
<dbReference type="AlphaFoldDB" id="M4Z210"/>
<dbReference type="eggNOG" id="ENOG5030IIG">
    <property type="taxonomic scope" value="Bacteria"/>
</dbReference>
<keyword evidence="4" id="KW-1185">Reference proteome</keyword>
<evidence type="ECO:0000259" key="2">
    <source>
        <dbReference type="Pfam" id="PF07238"/>
    </source>
</evidence>
<gene>
    <name evidence="3" type="ORF">S58_06670</name>
</gene>
<keyword evidence="1" id="KW-0812">Transmembrane</keyword>
<dbReference type="PATRIC" id="fig|1245469.3.peg.681"/>
<keyword evidence="1" id="KW-1133">Transmembrane helix</keyword>
<organism evidence="3 4">
    <name type="scientific">Bradyrhizobium oligotrophicum S58</name>
    <dbReference type="NCBI Taxonomy" id="1245469"/>
    <lineage>
        <taxon>Bacteria</taxon>
        <taxon>Pseudomonadati</taxon>
        <taxon>Pseudomonadota</taxon>
        <taxon>Alphaproteobacteria</taxon>
        <taxon>Hyphomicrobiales</taxon>
        <taxon>Nitrobacteraceae</taxon>
        <taxon>Bradyrhizobium</taxon>
    </lineage>
</organism>
<reference evidence="3 4" key="1">
    <citation type="journal article" date="2013" name="Appl. Environ. Microbiol.">
        <title>Genome analysis suggests that the soil oligotrophic bacterium Agromonas oligotrophica (Bradyrhizobium oligotrophicum) is a nitrogen-fixing symbiont of Aeschynomene indica.</title>
        <authorList>
            <person name="Okubo T."/>
            <person name="Fukushima S."/>
            <person name="Itakura M."/>
            <person name="Oshima K."/>
            <person name="Longtonglang A."/>
            <person name="Teaumroong N."/>
            <person name="Mitsui H."/>
            <person name="Hattori M."/>
            <person name="Hattori R."/>
            <person name="Hattori T."/>
            <person name="Minamisawa K."/>
        </authorList>
    </citation>
    <scope>NUCLEOTIDE SEQUENCE [LARGE SCALE GENOMIC DNA]</scope>
    <source>
        <strain evidence="3 4">S58</strain>
    </source>
</reference>
<proteinExistence type="predicted"/>
<dbReference type="OrthoDB" id="7210926at2"/>
<protein>
    <submittedName>
        <fullName evidence="3">Type IV pilus assembly PilZ</fullName>
    </submittedName>
</protein>
<dbReference type="STRING" id="1245469.S58_06670"/>
<dbReference type="GO" id="GO:0035438">
    <property type="term" value="F:cyclic-di-GMP binding"/>
    <property type="evidence" value="ECO:0007669"/>
    <property type="project" value="InterPro"/>
</dbReference>
<dbReference type="RefSeq" id="WP_015663818.1">
    <property type="nucleotide sequence ID" value="NC_020453.1"/>
</dbReference>
<accession>M4Z210</accession>
<feature type="transmembrane region" description="Helical" evidence="1">
    <location>
        <begin position="12"/>
        <end position="34"/>
    </location>
</feature>
<feature type="domain" description="PilZ" evidence="2">
    <location>
        <begin position="3"/>
        <end position="83"/>
    </location>
</feature>
<sequence length="116" mass="13468">MDNRRREARQRVYYGGVLAFNAGCSTLACVVRNFNHRGVRIELDGSVLLPDRVDVTIARRGWSRQARMVWRDGAGAGLVFDEDGEVISLEWARTLRERERTNRRLKARLEQMLSEY</sequence>
<dbReference type="EMBL" id="AP012603">
    <property type="protein sequence ID" value="BAM86681.1"/>
    <property type="molecule type" value="Genomic_DNA"/>
</dbReference>
<evidence type="ECO:0000313" key="3">
    <source>
        <dbReference type="EMBL" id="BAM86681.1"/>
    </source>
</evidence>
<evidence type="ECO:0000313" key="4">
    <source>
        <dbReference type="Proteomes" id="UP000011841"/>
    </source>
</evidence>
<keyword evidence="1" id="KW-0472">Membrane</keyword>